<dbReference type="Proteomes" id="UP000250235">
    <property type="component" value="Unassembled WGS sequence"/>
</dbReference>
<dbReference type="PANTHER" id="PTHR48047:SF51">
    <property type="entry name" value="GLYCOSYLTRANSFERASE"/>
    <property type="match status" value="1"/>
</dbReference>
<dbReference type="Pfam" id="PF00201">
    <property type="entry name" value="UDPGT"/>
    <property type="match status" value="1"/>
</dbReference>
<dbReference type="Gene3D" id="3.40.50.2000">
    <property type="entry name" value="Glycogen Phosphorylase B"/>
    <property type="match status" value="2"/>
</dbReference>
<dbReference type="SUPFAM" id="SSF53756">
    <property type="entry name" value="UDP-Glycosyltransferase/glycogen phosphorylase"/>
    <property type="match status" value="1"/>
</dbReference>
<keyword evidence="3" id="KW-0328">Glycosyltransferase</keyword>
<proteinExistence type="inferred from homology"/>
<dbReference type="CDD" id="cd03784">
    <property type="entry name" value="GT1_Gtf-like"/>
    <property type="match status" value="1"/>
</dbReference>
<evidence type="ECO:0000256" key="1">
    <source>
        <dbReference type="ARBA" id="ARBA00009995"/>
    </source>
</evidence>
<keyword evidence="5" id="KW-1185">Reference proteome</keyword>
<protein>
    <submittedName>
        <fullName evidence="4">Uncharacterized protein</fullName>
    </submittedName>
</protein>
<evidence type="ECO:0000313" key="5">
    <source>
        <dbReference type="Proteomes" id="UP000250235"/>
    </source>
</evidence>
<sequence>MQPFFEEAIQTITPKVDCVISDVFLGWTQQSASKMGIPRLSFYCTSFYVMAVFRDVMENGLLHLHESGDEPFVLTSFPWIRARRNDLDHPLNKCDPTGPDFDFIIECSTATTNSYGMLVNSELEKPFAEYWNRNCRPKTWCIGPLCLEEPSKPVPDSAPKPKWILWLDEKLAKGSPVLYVAFGSQVIIPAKQLQEIAIGLEKSKVSFLWVVRSAGDELIRVLQDRLQERGIIVSEWVDQQEILGHEIVQGFLGHCGWNSVLEAICAAVPILAWPMMAEQSTNAKMVVEEMKTGLRVCTDDGTSKGFVTNDDLKTSVIELMEGEKGKALKEAAKGLAEAARRATMDGGSSWHAVGKLIAEIQSQKSD</sequence>
<accession>A0A2Z7BNU6</accession>
<dbReference type="OrthoDB" id="5835829at2759"/>
<gene>
    <name evidence="4" type="ORF">F511_20271</name>
</gene>
<organism evidence="4 5">
    <name type="scientific">Dorcoceras hygrometricum</name>
    <dbReference type="NCBI Taxonomy" id="472368"/>
    <lineage>
        <taxon>Eukaryota</taxon>
        <taxon>Viridiplantae</taxon>
        <taxon>Streptophyta</taxon>
        <taxon>Embryophyta</taxon>
        <taxon>Tracheophyta</taxon>
        <taxon>Spermatophyta</taxon>
        <taxon>Magnoliopsida</taxon>
        <taxon>eudicotyledons</taxon>
        <taxon>Gunneridae</taxon>
        <taxon>Pentapetalae</taxon>
        <taxon>asterids</taxon>
        <taxon>lamiids</taxon>
        <taxon>Lamiales</taxon>
        <taxon>Gesneriaceae</taxon>
        <taxon>Didymocarpoideae</taxon>
        <taxon>Trichosporeae</taxon>
        <taxon>Loxocarpinae</taxon>
        <taxon>Dorcoceras</taxon>
    </lineage>
</organism>
<reference evidence="4 5" key="1">
    <citation type="journal article" date="2015" name="Proc. Natl. Acad. Sci. U.S.A.">
        <title>The resurrection genome of Boea hygrometrica: A blueprint for survival of dehydration.</title>
        <authorList>
            <person name="Xiao L."/>
            <person name="Yang G."/>
            <person name="Zhang L."/>
            <person name="Yang X."/>
            <person name="Zhao S."/>
            <person name="Ji Z."/>
            <person name="Zhou Q."/>
            <person name="Hu M."/>
            <person name="Wang Y."/>
            <person name="Chen M."/>
            <person name="Xu Y."/>
            <person name="Jin H."/>
            <person name="Xiao X."/>
            <person name="Hu G."/>
            <person name="Bao F."/>
            <person name="Hu Y."/>
            <person name="Wan P."/>
            <person name="Li L."/>
            <person name="Deng X."/>
            <person name="Kuang T."/>
            <person name="Xiang C."/>
            <person name="Zhu J.K."/>
            <person name="Oliver M.J."/>
            <person name="He Y."/>
        </authorList>
    </citation>
    <scope>NUCLEOTIDE SEQUENCE [LARGE SCALE GENOMIC DNA]</scope>
    <source>
        <strain evidence="5">cv. XS01</strain>
    </source>
</reference>
<dbReference type="AlphaFoldDB" id="A0A2Z7BNU6"/>
<dbReference type="PROSITE" id="PS00375">
    <property type="entry name" value="UDPGT"/>
    <property type="match status" value="1"/>
</dbReference>
<dbReference type="InterPro" id="IPR002213">
    <property type="entry name" value="UDP_glucos_trans"/>
</dbReference>
<evidence type="ECO:0000313" key="4">
    <source>
        <dbReference type="EMBL" id="KZV36139.1"/>
    </source>
</evidence>
<dbReference type="PANTHER" id="PTHR48047">
    <property type="entry name" value="GLYCOSYLTRANSFERASE"/>
    <property type="match status" value="1"/>
</dbReference>
<comment type="similarity">
    <text evidence="1 3">Belongs to the UDP-glycosyltransferase family.</text>
</comment>
<evidence type="ECO:0000256" key="2">
    <source>
        <dbReference type="ARBA" id="ARBA00022679"/>
    </source>
</evidence>
<evidence type="ECO:0000256" key="3">
    <source>
        <dbReference type="RuleBase" id="RU003718"/>
    </source>
</evidence>
<dbReference type="FunFam" id="3.40.50.2000:FF:000107">
    <property type="entry name" value="Glycosyltransferase"/>
    <property type="match status" value="1"/>
</dbReference>
<dbReference type="EMBL" id="KV003924">
    <property type="protein sequence ID" value="KZV36139.1"/>
    <property type="molecule type" value="Genomic_DNA"/>
</dbReference>
<keyword evidence="2 3" id="KW-0808">Transferase</keyword>
<name>A0A2Z7BNU6_9LAMI</name>
<dbReference type="InterPro" id="IPR035595">
    <property type="entry name" value="UDP_glycos_trans_CS"/>
</dbReference>
<dbReference type="GO" id="GO:0035251">
    <property type="term" value="F:UDP-glucosyltransferase activity"/>
    <property type="evidence" value="ECO:0007669"/>
    <property type="project" value="TreeGrafter"/>
</dbReference>